<dbReference type="GO" id="GO:0003885">
    <property type="term" value="F:D-arabinono-1,4-lactone oxidase activity"/>
    <property type="evidence" value="ECO:0007669"/>
    <property type="project" value="TreeGrafter"/>
</dbReference>
<dbReference type="InterPro" id="IPR036318">
    <property type="entry name" value="FAD-bd_PCMH-like_sf"/>
</dbReference>
<dbReference type="EMBL" id="CADCSY010000127">
    <property type="protein sequence ID" value="CAA9261466.1"/>
    <property type="molecule type" value="Genomic_DNA"/>
</dbReference>
<evidence type="ECO:0000259" key="1">
    <source>
        <dbReference type="PROSITE" id="PS51387"/>
    </source>
</evidence>
<protein>
    <submittedName>
        <fullName evidence="2">Heteromeric decaprenylphosphoryl-beta-D-ribose 2'-epimerase subunit DprE1</fullName>
        <ecNumber evidence="2">1.1.98.3</ecNumber>
    </submittedName>
</protein>
<reference evidence="2" key="1">
    <citation type="submission" date="2020-02" db="EMBL/GenBank/DDBJ databases">
        <authorList>
            <person name="Meier V. D."/>
        </authorList>
    </citation>
    <scope>NUCLEOTIDE SEQUENCE</scope>
    <source>
        <strain evidence="2">AVDCRST_MAG20</strain>
    </source>
</reference>
<dbReference type="PANTHER" id="PTHR43762:SF1">
    <property type="entry name" value="D-ARABINONO-1,4-LACTONE OXIDASE"/>
    <property type="match status" value="1"/>
</dbReference>
<accession>A0A6J4ITU1</accession>
<dbReference type="PANTHER" id="PTHR43762">
    <property type="entry name" value="L-GULONOLACTONE OXIDASE"/>
    <property type="match status" value="1"/>
</dbReference>
<dbReference type="InterPro" id="IPR006094">
    <property type="entry name" value="Oxid_FAD_bind_N"/>
</dbReference>
<dbReference type="PROSITE" id="PS51387">
    <property type="entry name" value="FAD_PCMH"/>
    <property type="match status" value="1"/>
</dbReference>
<organism evidence="2">
    <name type="scientific">uncultured Acidimicrobiales bacterium</name>
    <dbReference type="NCBI Taxonomy" id="310071"/>
    <lineage>
        <taxon>Bacteria</taxon>
        <taxon>Bacillati</taxon>
        <taxon>Actinomycetota</taxon>
        <taxon>Acidimicrobiia</taxon>
        <taxon>Acidimicrobiales</taxon>
        <taxon>environmental samples</taxon>
    </lineage>
</organism>
<dbReference type="GO" id="GO:0071949">
    <property type="term" value="F:FAD binding"/>
    <property type="evidence" value="ECO:0007669"/>
    <property type="project" value="InterPro"/>
</dbReference>
<dbReference type="InterPro" id="IPR016169">
    <property type="entry name" value="FAD-bd_PCMH_sub2"/>
</dbReference>
<dbReference type="InterPro" id="IPR016166">
    <property type="entry name" value="FAD-bd_PCMH"/>
</dbReference>
<dbReference type="InterPro" id="IPR010031">
    <property type="entry name" value="FAD_lactone_oxidase-like"/>
</dbReference>
<sequence length="455" mass="49082">MTGPFGTEEVQLVTGWGRTAATAAKHLAPETSDDVRKALLHSEGHVIPRGLGRSYGDTAQSAGGTVVDCTGLDAVRLVDVAGGKVTVAAGVSLDALMRTLVPLGLFVPVTPGTRHVTVGGAIASDIHGKNHHHDGSFCDYVESMVLDLPDGRRLHLTPEDDAFWATAGGLGLTGVVVEATLRMRPITTSSMVVDSWRAADLDACMADLEASDAAHRYSVAWIDCLATGARLGRSVITCGDHAEVDDLAPRQRSHPLAFDPHSLLQAPQVAPPGLMNRATVRAFNEVWFRKAPRRRHRSVERISTYFHPLDGVRGWNRLYGPRGFLQHQSLVPFGQEEALRSIIERLAASGCASFLAVLKRFGPANAGHLSFPMPGWTLALDLPIGPPALGPMLDALDELVVAAGGRVYLAKDSRMKAELVPQMYPRLESWRAVQRELDPGGRLRSDQSQRLQLLP</sequence>
<proteinExistence type="predicted"/>
<dbReference type="AlphaFoldDB" id="A0A6J4ITU1"/>
<name>A0A6J4ITU1_9ACTN</name>
<feature type="domain" description="FAD-binding PCMH-type" evidence="1">
    <location>
        <begin position="19"/>
        <end position="186"/>
    </location>
</feature>
<keyword evidence="2" id="KW-0560">Oxidoreductase</keyword>
<dbReference type="Pfam" id="PF01565">
    <property type="entry name" value="FAD_binding_4"/>
    <property type="match status" value="1"/>
</dbReference>
<dbReference type="Gene3D" id="3.30.465.10">
    <property type="match status" value="1"/>
</dbReference>
<gene>
    <name evidence="2" type="ORF">AVDCRST_MAG20-2728</name>
</gene>
<evidence type="ECO:0000313" key="2">
    <source>
        <dbReference type="EMBL" id="CAA9261466.1"/>
    </source>
</evidence>
<dbReference type="SUPFAM" id="SSF56176">
    <property type="entry name" value="FAD-binding/transporter-associated domain-like"/>
    <property type="match status" value="1"/>
</dbReference>
<dbReference type="EC" id="1.1.98.3" evidence="2"/>